<evidence type="ECO:0000313" key="1">
    <source>
        <dbReference type="EMBL" id="KAJ7987372.1"/>
    </source>
</evidence>
<proteinExistence type="predicted"/>
<accession>A0ACC2F7R3</accession>
<keyword evidence="2" id="KW-1185">Reference proteome</keyword>
<evidence type="ECO:0000313" key="2">
    <source>
        <dbReference type="Proteomes" id="UP001157502"/>
    </source>
</evidence>
<comment type="caution">
    <text evidence="1">The sequence shown here is derived from an EMBL/GenBank/DDBJ whole genome shotgun (WGS) entry which is preliminary data.</text>
</comment>
<dbReference type="EMBL" id="CM055759">
    <property type="protein sequence ID" value="KAJ7987372.1"/>
    <property type="molecule type" value="Genomic_DNA"/>
</dbReference>
<organism evidence="1 2">
    <name type="scientific">Dallia pectoralis</name>
    <name type="common">Alaska blackfish</name>
    <dbReference type="NCBI Taxonomy" id="75939"/>
    <lineage>
        <taxon>Eukaryota</taxon>
        <taxon>Metazoa</taxon>
        <taxon>Chordata</taxon>
        <taxon>Craniata</taxon>
        <taxon>Vertebrata</taxon>
        <taxon>Euteleostomi</taxon>
        <taxon>Actinopterygii</taxon>
        <taxon>Neopterygii</taxon>
        <taxon>Teleostei</taxon>
        <taxon>Protacanthopterygii</taxon>
        <taxon>Esociformes</taxon>
        <taxon>Umbridae</taxon>
        <taxon>Dallia</taxon>
    </lineage>
</organism>
<dbReference type="Proteomes" id="UP001157502">
    <property type="component" value="Chromosome 32"/>
</dbReference>
<gene>
    <name evidence="1" type="ORF">DPEC_G00325810</name>
</gene>
<name>A0ACC2F7R3_DALPE</name>
<reference evidence="1" key="1">
    <citation type="submission" date="2021-05" db="EMBL/GenBank/DDBJ databases">
        <authorList>
            <person name="Pan Q."/>
            <person name="Jouanno E."/>
            <person name="Zahm M."/>
            <person name="Klopp C."/>
            <person name="Cabau C."/>
            <person name="Louis A."/>
            <person name="Berthelot C."/>
            <person name="Parey E."/>
            <person name="Roest Crollius H."/>
            <person name="Montfort J."/>
            <person name="Robinson-Rechavi M."/>
            <person name="Bouchez O."/>
            <person name="Lampietro C."/>
            <person name="Lopez Roques C."/>
            <person name="Donnadieu C."/>
            <person name="Postlethwait J."/>
            <person name="Bobe J."/>
            <person name="Dillon D."/>
            <person name="Chandos A."/>
            <person name="von Hippel F."/>
            <person name="Guiguen Y."/>
        </authorList>
    </citation>
    <scope>NUCLEOTIDE SEQUENCE</scope>
    <source>
        <strain evidence="1">YG-Jan2019</strain>
    </source>
</reference>
<protein>
    <submittedName>
        <fullName evidence="1">Uncharacterized protein</fullName>
    </submittedName>
</protein>
<feature type="non-terminal residue" evidence="1">
    <location>
        <position position="1"/>
    </location>
</feature>
<sequence length="79" mass="8561">GVWKYGGKDFTDDVALLTVCGRKITCHKICLNLPENSIQRSDCGRTAMTVGTRSSSNGSPLKLNLLSPPRTGQKDVKQP</sequence>